<dbReference type="GO" id="GO:0046872">
    <property type="term" value="F:metal ion binding"/>
    <property type="evidence" value="ECO:0007669"/>
    <property type="project" value="UniProtKB-KW"/>
</dbReference>
<feature type="binding site" evidence="13">
    <location>
        <position position="172"/>
    </location>
    <ligand>
        <name>Zn(2+)</name>
        <dbReference type="ChEBI" id="CHEBI:29105"/>
        <label>1</label>
    </ligand>
</feature>
<dbReference type="OrthoDB" id="282973at2759"/>
<dbReference type="GO" id="GO:0061750">
    <property type="term" value="F:acid sphingomyelin phosphodiesterase activity"/>
    <property type="evidence" value="ECO:0007669"/>
    <property type="project" value="TreeGrafter"/>
</dbReference>
<dbReference type="SUPFAM" id="SSF47862">
    <property type="entry name" value="Saposin"/>
    <property type="match status" value="1"/>
</dbReference>
<feature type="disulfide bond" evidence="14">
    <location>
        <begin position="187"/>
        <end position="192"/>
    </location>
</feature>
<evidence type="ECO:0000256" key="1">
    <source>
        <dbReference type="ARBA" id="ARBA00004613"/>
    </source>
</evidence>
<keyword evidence="17" id="KW-1185">Reference proteome</keyword>
<keyword evidence="3" id="KW-0964">Secreted</keyword>
<dbReference type="PROSITE" id="PS50015">
    <property type="entry name" value="SAP_B"/>
    <property type="match status" value="1"/>
</dbReference>
<evidence type="ECO:0000313" key="17">
    <source>
        <dbReference type="Proteomes" id="UP000440578"/>
    </source>
</evidence>
<dbReference type="PANTHER" id="PTHR10340">
    <property type="entry name" value="SPHINGOMYELIN PHOSPHODIESTERASE"/>
    <property type="match status" value="1"/>
</dbReference>
<feature type="binding site" evidence="13">
    <location>
        <position position="428"/>
    </location>
    <ligand>
        <name>Zn(2+)</name>
        <dbReference type="ChEBI" id="CHEBI:29105"/>
        <label>1</label>
    </ligand>
</feature>
<keyword evidence="4 13" id="KW-0479">Metal-binding</keyword>
<feature type="binding site" evidence="13">
    <location>
        <position position="282"/>
    </location>
    <ligand>
        <name>Zn(2+)</name>
        <dbReference type="ChEBI" id="CHEBI:29105"/>
        <label>2</label>
    </ligand>
</feature>
<evidence type="ECO:0000259" key="15">
    <source>
        <dbReference type="PROSITE" id="PS50015"/>
    </source>
</evidence>
<feature type="disulfide bond" evidence="14">
    <location>
        <begin position="193"/>
        <end position="213"/>
    </location>
</feature>
<dbReference type="InterPro" id="IPR041805">
    <property type="entry name" value="ASMase/PPN1_MPP"/>
</dbReference>
<keyword evidence="10 12" id="KW-0326">Glycosidase</keyword>
<reference evidence="16 17" key="1">
    <citation type="submission" date="2019-07" db="EMBL/GenBank/DDBJ databases">
        <title>Draft genome assembly of a fouling barnacle, Amphibalanus amphitrite (Darwin, 1854): The first reference genome for Thecostraca.</title>
        <authorList>
            <person name="Kim W."/>
        </authorList>
    </citation>
    <scope>NUCLEOTIDE SEQUENCE [LARGE SCALE GENOMIC DNA]</scope>
    <source>
        <strain evidence="16">SNU_AA5</strain>
        <tissue evidence="16">Soma without cirri and trophi</tissue>
    </source>
</reference>
<keyword evidence="9" id="KW-0325">Glycoprotein</keyword>
<evidence type="ECO:0000256" key="7">
    <source>
        <dbReference type="ARBA" id="ARBA00022833"/>
    </source>
</evidence>
<evidence type="ECO:0000256" key="9">
    <source>
        <dbReference type="ARBA" id="ARBA00023180"/>
    </source>
</evidence>
<keyword evidence="6 12" id="KW-0378">Hydrolase</keyword>
<evidence type="ECO:0000256" key="8">
    <source>
        <dbReference type="ARBA" id="ARBA00023157"/>
    </source>
</evidence>
<comment type="subcellular location">
    <subcellularLocation>
        <location evidence="1">Secreted</location>
    </subcellularLocation>
</comment>
<evidence type="ECO:0000256" key="13">
    <source>
        <dbReference type="PIRSR" id="PIRSR000948-1"/>
    </source>
</evidence>
<evidence type="ECO:0000256" key="4">
    <source>
        <dbReference type="ARBA" id="ARBA00022723"/>
    </source>
</evidence>
<dbReference type="Proteomes" id="UP000440578">
    <property type="component" value="Unassembled WGS sequence"/>
</dbReference>
<dbReference type="EC" id="3.1.4.12" evidence="12"/>
<feature type="disulfide bond" evidence="14">
    <location>
        <begin position="55"/>
        <end position="131"/>
    </location>
</feature>
<name>A0A6A4V4M4_AMPAM</name>
<dbReference type="PANTHER" id="PTHR10340:SF34">
    <property type="entry name" value="SPHINGOMYELIN PHOSPHODIESTERASE"/>
    <property type="match status" value="1"/>
</dbReference>
<dbReference type="CDD" id="cd00842">
    <property type="entry name" value="MPP_ASMase"/>
    <property type="match status" value="1"/>
</dbReference>
<proteinExistence type="inferred from homology"/>
<protein>
    <recommendedName>
        <fullName evidence="12">Sphingomyelin phosphodiesterase</fullName>
        <ecNumber evidence="12">3.1.4.12</ecNumber>
    </recommendedName>
</protein>
<feature type="disulfide bond" evidence="14">
    <location>
        <begin position="552"/>
        <end position="556"/>
    </location>
</feature>
<evidence type="ECO:0000256" key="2">
    <source>
        <dbReference type="ARBA" id="ARBA00008234"/>
    </source>
</evidence>
<feature type="disulfide bond" evidence="14">
    <location>
        <begin position="352"/>
        <end position="400"/>
    </location>
</feature>
<evidence type="ECO:0000256" key="14">
    <source>
        <dbReference type="PIRSR" id="PIRSR000948-2"/>
    </source>
</evidence>
<evidence type="ECO:0000256" key="11">
    <source>
        <dbReference type="ARBA" id="ARBA00047268"/>
    </source>
</evidence>
<comment type="caution">
    <text evidence="16">The sequence shown here is derived from an EMBL/GenBank/DDBJ whole genome shotgun (WGS) entry which is preliminary data.</text>
</comment>
<evidence type="ECO:0000256" key="10">
    <source>
        <dbReference type="ARBA" id="ARBA00023295"/>
    </source>
</evidence>
<dbReference type="EMBL" id="VIIS01002128">
    <property type="protein sequence ID" value="KAF0288119.1"/>
    <property type="molecule type" value="Genomic_DNA"/>
</dbReference>
<dbReference type="GO" id="GO:0005615">
    <property type="term" value="C:extracellular space"/>
    <property type="evidence" value="ECO:0007669"/>
    <property type="project" value="TreeGrafter"/>
</dbReference>
<evidence type="ECO:0000256" key="12">
    <source>
        <dbReference type="PIRNR" id="PIRNR000948"/>
    </source>
</evidence>
<comment type="function">
    <text evidence="12">Converts sphingomyelin to ceramide.</text>
</comment>
<feature type="binding site" evidence="13">
    <location>
        <position position="426"/>
    </location>
    <ligand>
        <name>Zn(2+)</name>
        <dbReference type="ChEBI" id="CHEBI:29105"/>
        <label>2</label>
    </ligand>
</feature>
<dbReference type="GO" id="GO:0016020">
    <property type="term" value="C:membrane"/>
    <property type="evidence" value="ECO:0007669"/>
    <property type="project" value="GOC"/>
</dbReference>
<dbReference type="InterPro" id="IPR008139">
    <property type="entry name" value="SaposinB_dom"/>
</dbReference>
<dbReference type="GO" id="GO:0016798">
    <property type="term" value="F:hydrolase activity, acting on glycosyl bonds"/>
    <property type="evidence" value="ECO:0007669"/>
    <property type="project" value="UniProtKB-KW"/>
</dbReference>
<dbReference type="GO" id="GO:0005764">
    <property type="term" value="C:lysosome"/>
    <property type="evidence" value="ECO:0007669"/>
    <property type="project" value="TreeGrafter"/>
</dbReference>
<dbReference type="InterPro" id="IPR029052">
    <property type="entry name" value="Metallo-depent_PP-like"/>
</dbReference>
<dbReference type="GO" id="GO:0046513">
    <property type="term" value="P:ceramide biosynthetic process"/>
    <property type="evidence" value="ECO:0007669"/>
    <property type="project" value="TreeGrafter"/>
</dbReference>
<comment type="catalytic activity">
    <reaction evidence="11">
        <text>a sphingomyelin + H2O = phosphocholine + an N-acylsphing-4-enine + H(+)</text>
        <dbReference type="Rhea" id="RHEA:19253"/>
        <dbReference type="ChEBI" id="CHEBI:15377"/>
        <dbReference type="ChEBI" id="CHEBI:15378"/>
        <dbReference type="ChEBI" id="CHEBI:17636"/>
        <dbReference type="ChEBI" id="CHEBI:52639"/>
        <dbReference type="ChEBI" id="CHEBI:295975"/>
        <dbReference type="EC" id="3.1.4.12"/>
    </reaction>
    <physiologicalReaction direction="left-to-right" evidence="11">
        <dbReference type="Rhea" id="RHEA:19254"/>
    </physiologicalReaction>
</comment>
<feature type="binding site" evidence="13">
    <location>
        <position position="174"/>
    </location>
    <ligand>
        <name>Zn(2+)</name>
        <dbReference type="ChEBI" id="CHEBI:29105"/>
        <label>1</label>
    </ligand>
</feature>
<dbReference type="AlphaFoldDB" id="A0A6A4V4M4"/>
<dbReference type="PIRSF" id="PIRSF000948">
    <property type="entry name" value="Sphingomy_PDE"/>
    <property type="match status" value="1"/>
</dbReference>
<comment type="similarity">
    <text evidence="2 12">Belongs to the acid sphingomyelinase family.</text>
</comment>
<feature type="binding site" evidence="13">
    <location>
        <position position="242"/>
    </location>
    <ligand>
        <name>Zn(2+)</name>
        <dbReference type="ChEBI" id="CHEBI:29105"/>
        <label>1</label>
    </ligand>
</feature>
<gene>
    <name evidence="16" type="primary">SMPD1_2</name>
    <name evidence="16" type="ORF">FJT64_013488</name>
</gene>
<keyword evidence="7 13" id="KW-0862">Zinc</keyword>
<evidence type="ECO:0000256" key="3">
    <source>
        <dbReference type="ARBA" id="ARBA00022525"/>
    </source>
</evidence>
<keyword evidence="5" id="KW-0732">Signal</keyword>
<evidence type="ECO:0000256" key="6">
    <source>
        <dbReference type="ARBA" id="ARBA00022801"/>
    </source>
</evidence>
<dbReference type="InterPro" id="IPR004843">
    <property type="entry name" value="Calcineurin-like_PHP"/>
</dbReference>
<dbReference type="InterPro" id="IPR011001">
    <property type="entry name" value="Saposin-like"/>
</dbReference>
<dbReference type="Gene3D" id="3.60.21.10">
    <property type="match status" value="1"/>
</dbReference>
<feature type="disulfide bond" evidence="14">
    <location>
        <begin position="58"/>
        <end position="123"/>
    </location>
</feature>
<dbReference type="InterPro" id="IPR011160">
    <property type="entry name" value="Sphingomy_PDE"/>
</dbReference>
<sequence length="574" mass="64420">MRFLLEAHRSYVTGQMRPYVQYAKKEMRVTEVHNILRNRPGGIPRWPAPVQDLLCTECEFAIAPVLLEFYSGTPIDQIAEQAIEACVVLDLYDEEVCRGAVTLAIPTIAEVLSARRTTAAEVCTYVIGAQCGSVIWPQWEVQLPDTPKPPHIEPVLPDVSETTTIKVLQLSDLHVDLDYAEGSEAFCNMPMCCHASQGVGNATTGPYGALADCDIPMATLDATLDWITENHADVDIIYLTGDLPAHDIWNQTREGNEAAIRTSLTKLQARFPNTPVYSSIGNHAPCFINIYPPATVESETNSVEWLEATFGELWPALFPTEITEGTIDRGSFYASRAIPGKLRVISINSNFCNNLNWLLLLDSVDPNGELQWLVEQLQEAEDLGEKVHLLSHIPPGITDCLPTWSHQFNRIVNRYEDTISGQFYGHTHKDEFEVFYDLEDAGRAVSVAYITPAVTTYSYKNPTYRIFHVDTNSTWMAVDYDTYWMDLERANAVGDTSYSKLYSARADLLEAPPTPQNFDRLVQRMKTDSDKFQQYMSYYYHSDAAQVHYGPCEGACRDQKICGTETSDSSNPRC</sequence>
<comment type="cofactor">
    <cofactor evidence="13">
        <name>Zn(2+)</name>
        <dbReference type="ChEBI" id="CHEBI:29105"/>
    </cofactor>
    <text evidence="13">Binds 2 Zn(2+) ions per subunit.</text>
</comment>
<accession>A0A6A4V4M4</accession>
<dbReference type="SUPFAM" id="SSF56300">
    <property type="entry name" value="Metallo-dependent phosphatases"/>
    <property type="match status" value="1"/>
</dbReference>
<dbReference type="GO" id="GO:0006685">
    <property type="term" value="P:sphingomyelin catabolic process"/>
    <property type="evidence" value="ECO:0007669"/>
    <property type="project" value="UniProtKB-UniRule"/>
</dbReference>
<feature type="binding site" evidence="13">
    <location>
        <position position="392"/>
    </location>
    <ligand>
        <name>Zn(2+)</name>
        <dbReference type="ChEBI" id="CHEBI:29105"/>
        <label>2</label>
    </ligand>
</feature>
<feature type="disulfide bond" evidence="14">
    <location>
        <begin position="86"/>
        <end position="97"/>
    </location>
</feature>
<feature type="binding site" evidence="13">
    <location>
        <position position="242"/>
    </location>
    <ligand>
        <name>Zn(2+)</name>
        <dbReference type="ChEBI" id="CHEBI:29105"/>
        <label>2</label>
    </ligand>
</feature>
<evidence type="ECO:0000313" key="16">
    <source>
        <dbReference type="EMBL" id="KAF0288119.1"/>
    </source>
</evidence>
<feature type="domain" description="Saposin B-type" evidence="15">
    <location>
        <begin position="51"/>
        <end position="135"/>
    </location>
</feature>
<keyword evidence="8 14" id="KW-1015">Disulfide bond</keyword>
<organism evidence="16 17">
    <name type="scientific">Amphibalanus amphitrite</name>
    <name type="common">Striped barnacle</name>
    <name type="synonym">Balanus amphitrite</name>
    <dbReference type="NCBI Taxonomy" id="1232801"/>
    <lineage>
        <taxon>Eukaryota</taxon>
        <taxon>Metazoa</taxon>
        <taxon>Ecdysozoa</taxon>
        <taxon>Arthropoda</taxon>
        <taxon>Crustacea</taxon>
        <taxon>Multicrustacea</taxon>
        <taxon>Cirripedia</taxon>
        <taxon>Thoracica</taxon>
        <taxon>Thoracicalcarea</taxon>
        <taxon>Balanomorpha</taxon>
        <taxon>Balanoidea</taxon>
        <taxon>Balanidae</taxon>
        <taxon>Amphibalaninae</taxon>
        <taxon>Amphibalanus</taxon>
    </lineage>
</organism>
<evidence type="ECO:0000256" key="5">
    <source>
        <dbReference type="ARBA" id="ARBA00022729"/>
    </source>
</evidence>
<dbReference type="Pfam" id="PF00149">
    <property type="entry name" value="Metallophos"/>
    <property type="match status" value="1"/>
</dbReference>